<proteinExistence type="predicted"/>
<evidence type="ECO:0000313" key="1">
    <source>
        <dbReference type="EMBL" id="KIM88458.1"/>
    </source>
</evidence>
<evidence type="ECO:0000313" key="2">
    <source>
        <dbReference type="Proteomes" id="UP000054166"/>
    </source>
</evidence>
<dbReference type="Proteomes" id="UP000054166">
    <property type="component" value="Unassembled WGS sequence"/>
</dbReference>
<reference evidence="2" key="2">
    <citation type="submission" date="2015-01" db="EMBL/GenBank/DDBJ databases">
        <title>Evolutionary Origins and Diversification of the Mycorrhizal Mutualists.</title>
        <authorList>
            <consortium name="DOE Joint Genome Institute"/>
            <consortium name="Mycorrhizal Genomics Consortium"/>
            <person name="Kohler A."/>
            <person name="Kuo A."/>
            <person name="Nagy L.G."/>
            <person name="Floudas D."/>
            <person name="Copeland A."/>
            <person name="Barry K.W."/>
            <person name="Cichocki N."/>
            <person name="Veneault-Fourrey C."/>
            <person name="LaButti K."/>
            <person name="Lindquist E.A."/>
            <person name="Lipzen A."/>
            <person name="Lundell T."/>
            <person name="Morin E."/>
            <person name="Murat C."/>
            <person name="Riley R."/>
            <person name="Ohm R."/>
            <person name="Sun H."/>
            <person name="Tunlid A."/>
            <person name="Henrissat B."/>
            <person name="Grigoriev I.V."/>
            <person name="Hibbett D.S."/>
            <person name="Martin F."/>
        </authorList>
    </citation>
    <scope>NUCLEOTIDE SEQUENCE [LARGE SCALE GENOMIC DNA]</scope>
    <source>
        <strain evidence="2">F 1598</strain>
    </source>
</reference>
<keyword evidence="2" id="KW-1185">Reference proteome</keyword>
<dbReference type="EMBL" id="KN832977">
    <property type="protein sequence ID" value="KIM88458.1"/>
    <property type="molecule type" value="Genomic_DNA"/>
</dbReference>
<name>A0A0C3BPM5_PILCF</name>
<dbReference type="HOGENOM" id="CLU_1759488_0_0_1"/>
<dbReference type="InParanoid" id="A0A0C3BPM5"/>
<accession>A0A0C3BPM5</accession>
<dbReference type="AlphaFoldDB" id="A0A0C3BPM5"/>
<sequence length="148" mass="16678">MNTDAGLLACLSVANSGIPRVFAIRRNFDVKIQINIGQHREFENNQNFLARASSIAAIAMLFNQSVMTAVTHTCFLSKVVAVADVTSRTRKYRPSLPHQHLRITGRARGELKHPRQVFTVSQSFIFYVKLDIQKHFCAVRIDIDGFCS</sequence>
<protein>
    <submittedName>
        <fullName evidence="1">Uncharacterized protein</fullName>
    </submittedName>
</protein>
<gene>
    <name evidence="1" type="ORF">PILCRDRAFT_257289</name>
</gene>
<organism evidence="1 2">
    <name type="scientific">Piloderma croceum (strain F 1598)</name>
    <dbReference type="NCBI Taxonomy" id="765440"/>
    <lineage>
        <taxon>Eukaryota</taxon>
        <taxon>Fungi</taxon>
        <taxon>Dikarya</taxon>
        <taxon>Basidiomycota</taxon>
        <taxon>Agaricomycotina</taxon>
        <taxon>Agaricomycetes</taxon>
        <taxon>Agaricomycetidae</taxon>
        <taxon>Atheliales</taxon>
        <taxon>Atheliaceae</taxon>
        <taxon>Piloderma</taxon>
    </lineage>
</organism>
<reference evidence="1 2" key="1">
    <citation type="submission" date="2014-04" db="EMBL/GenBank/DDBJ databases">
        <authorList>
            <consortium name="DOE Joint Genome Institute"/>
            <person name="Kuo A."/>
            <person name="Tarkka M."/>
            <person name="Buscot F."/>
            <person name="Kohler A."/>
            <person name="Nagy L.G."/>
            <person name="Floudas D."/>
            <person name="Copeland A."/>
            <person name="Barry K.W."/>
            <person name="Cichocki N."/>
            <person name="Veneault-Fourrey C."/>
            <person name="LaButti K."/>
            <person name="Lindquist E.A."/>
            <person name="Lipzen A."/>
            <person name="Lundell T."/>
            <person name="Morin E."/>
            <person name="Murat C."/>
            <person name="Sun H."/>
            <person name="Tunlid A."/>
            <person name="Henrissat B."/>
            <person name="Grigoriev I.V."/>
            <person name="Hibbett D.S."/>
            <person name="Martin F."/>
            <person name="Nordberg H.P."/>
            <person name="Cantor M.N."/>
            <person name="Hua S.X."/>
        </authorList>
    </citation>
    <scope>NUCLEOTIDE SEQUENCE [LARGE SCALE GENOMIC DNA]</scope>
    <source>
        <strain evidence="1 2">F 1598</strain>
    </source>
</reference>